<dbReference type="SUPFAM" id="SSF55785">
    <property type="entry name" value="PYP-like sensor domain (PAS domain)"/>
    <property type="match status" value="1"/>
</dbReference>
<reference evidence="7 8" key="1">
    <citation type="submission" date="2019-11" db="EMBL/GenBank/DDBJ databases">
        <authorList>
            <person name="Zhang J."/>
            <person name="Sun C."/>
        </authorList>
    </citation>
    <scope>NUCLEOTIDE SEQUENCE [LARGE SCALE GENOMIC DNA]</scope>
    <source>
        <strain evidence="8">sp2</strain>
    </source>
</reference>
<dbReference type="SUPFAM" id="SSF55073">
    <property type="entry name" value="Nucleotide cyclase"/>
    <property type="match status" value="1"/>
</dbReference>
<dbReference type="PROSITE" id="PS50112">
    <property type="entry name" value="PAS"/>
    <property type="match status" value="1"/>
</dbReference>
<keyword evidence="3" id="KW-0472">Membrane</keyword>
<dbReference type="RefSeq" id="WP_156227593.1">
    <property type="nucleotide sequence ID" value="NZ_CP046415.1"/>
</dbReference>
<dbReference type="PROSITE" id="PS50113">
    <property type="entry name" value="PAC"/>
    <property type="match status" value="1"/>
</dbReference>
<feature type="domain" description="GGDEF" evidence="6">
    <location>
        <begin position="488"/>
        <end position="621"/>
    </location>
</feature>
<dbReference type="GO" id="GO:0003824">
    <property type="term" value="F:catalytic activity"/>
    <property type="evidence" value="ECO:0007669"/>
    <property type="project" value="UniProtKB-ARBA"/>
</dbReference>
<dbReference type="AlphaFoldDB" id="A0A6I6D1D3"/>
<proteinExistence type="predicted"/>
<feature type="domain" description="PAS" evidence="4">
    <location>
        <begin position="337"/>
        <end position="387"/>
    </location>
</feature>
<dbReference type="Gene3D" id="3.30.70.270">
    <property type="match status" value="1"/>
</dbReference>
<dbReference type="CDD" id="cd00130">
    <property type="entry name" value="PAS"/>
    <property type="match status" value="1"/>
</dbReference>
<dbReference type="Gene3D" id="3.30.450.20">
    <property type="entry name" value="PAS domain"/>
    <property type="match status" value="1"/>
</dbReference>
<comment type="cofactor">
    <cofactor evidence="1">
        <name>Mg(2+)</name>
        <dbReference type="ChEBI" id="CHEBI:18420"/>
    </cofactor>
</comment>
<feature type="compositionally biased region" description="Basic and acidic residues" evidence="2">
    <location>
        <begin position="636"/>
        <end position="646"/>
    </location>
</feature>
<dbReference type="NCBIfam" id="TIGR00254">
    <property type="entry name" value="GGDEF"/>
    <property type="match status" value="1"/>
</dbReference>
<name>A0A6I6D1D3_9GAMM</name>
<dbReference type="KEGG" id="ghl:GM160_01475"/>
<dbReference type="Proteomes" id="UP000427716">
    <property type="component" value="Chromosome"/>
</dbReference>
<evidence type="ECO:0000259" key="5">
    <source>
        <dbReference type="PROSITE" id="PS50113"/>
    </source>
</evidence>
<evidence type="ECO:0000259" key="6">
    <source>
        <dbReference type="PROSITE" id="PS50887"/>
    </source>
</evidence>
<dbReference type="PANTHER" id="PTHR46663">
    <property type="entry name" value="DIGUANYLATE CYCLASE DGCT-RELATED"/>
    <property type="match status" value="1"/>
</dbReference>
<sequence>MPELNAVRLIRRKAMLLAVLGILVSGILVALVTAVPIYQSSREGLERSTLMGIQAQGAALDNLVQRYEGIARQVTSRTEIRRRLEAYVDGQMSIESLTEYTAPRLADALGTSAALVGIKRLGPFGEEIVDEGVTAEVPEHTVLDELGDVQSRLVRFENRIVWRTVAPIWAEDGQRLGTDVLFFEVDSLVSLLERARTLEPSARGFLLDYRGERLVGVNADGTGLEMEKARETIAGELSRIDPTGPGVVWPELDGEARVLFHTPVGGGRCLLLIESDFWSFYQPVVARLLWPLGVVLLLLPLVAWLAARALRPVLQRLSEQAEELERSAGELRLAGSVFEGTGEAIMITSPNHRILRVNPAFTRITGFSADEVMGRPMSDLFQLDDEESEQLERICQRLNREHSWQGELDYRNRRGERLTALQTISKVTDEQDRVSHFIHIFNDITETKVAEQQIRHQAHHDSLTDLPNRASLKYRIGEAVARARQDNTRLAVLFLDLDYFKEVNDRLGHAMGDRLLREVAGRLQRLLRHEDIVGRLGGDEFLILLEGLPAPRFAGQVAAKVIEVLTQPFDLDGESVSIGVSIGIAVFPEQGYDADALVNHADAAMYEAKAAGRDRYRYFDGQSGQVGRGDSIGEAGRADEGGDHGR</sequence>
<dbReference type="InterPro" id="IPR035965">
    <property type="entry name" value="PAS-like_dom_sf"/>
</dbReference>
<dbReference type="Pfam" id="PF13426">
    <property type="entry name" value="PAS_9"/>
    <property type="match status" value="1"/>
</dbReference>
<evidence type="ECO:0000256" key="2">
    <source>
        <dbReference type="SAM" id="MobiDB-lite"/>
    </source>
</evidence>
<keyword evidence="8" id="KW-1185">Reference proteome</keyword>
<gene>
    <name evidence="7" type="ORF">GM160_01475</name>
</gene>
<accession>A0A6I6D1D3</accession>
<dbReference type="InterPro" id="IPR000700">
    <property type="entry name" value="PAS-assoc_C"/>
</dbReference>
<dbReference type="NCBIfam" id="TIGR00229">
    <property type="entry name" value="sensory_box"/>
    <property type="match status" value="1"/>
</dbReference>
<dbReference type="SMART" id="SM00267">
    <property type="entry name" value="GGDEF"/>
    <property type="match status" value="1"/>
</dbReference>
<dbReference type="CDD" id="cd01949">
    <property type="entry name" value="GGDEF"/>
    <property type="match status" value="1"/>
</dbReference>
<dbReference type="InterPro" id="IPR000014">
    <property type="entry name" value="PAS"/>
</dbReference>
<dbReference type="PANTHER" id="PTHR46663:SF3">
    <property type="entry name" value="SLL0267 PROTEIN"/>
    <property type="match status" value="1"/>
</dbReference>
<protein>
    <submittedName>
        <fullName evidence="7">Diguanylate cyclase</fullName>
    </submittedName>
</protein>
<dbReference type="FunFam" id="3.30.70.270:FF:000001">
    <property type="entry name" value="Diguanylate cyclase domain protein"/>
    <property type="match status" value="1"/>
</dbReference>
<keyword evidence="3" id="KW-1133">Transmembrane helix</keyword>
<feature type="region of interest" description="Disordered" evidence="2">
    <location>
        <begin position="627"/>
        <end position="646"/>
    </location>
</feature>
<evidence type="ECO:0000259" key="4">
    <source>
        <dbReference type="PROSITE" id="PS50112"/>
    </source>
</evidence>
<evidence type="ECO:0000256" key="1">
    <source>
        <dbReference type="ARBA" id="ARBA00001946"/>
    </source>
</evidence>
<dbReference type="InterPro" id="IPR000160">
    <property type="entry name" value="GGDEF_dom"/>
</dbReference>
<dbReference type="InterPro" id="IPR043128">
    <property type="entry name" value="Rev_trsase/Diguanyl_cyclase"/>
</dbReference>
<dbReference type="InterPro" id="IPR052163">
    <property type="entry name" value="DGC-Regulatory_Protein"/>
</dbReference>
<feature type="transmembrane region" description="Helical" evidence="3">
    <location>
        <begin position="288"/>
        <end position="307"/>
    </location>
</feature>
<evidence type="ECO:0000256" key="3">
    <source>
        <dbReference type="SAM" id="Phobius"/>
    </source>
</evidence>
<organism evidence="7 8">
    <name type="scientific">Guyparkeria halophila</name>
    <dbReference type="NCBI Taxonomy" id="47960"/>
    <lineage>
        <taxon>Bacteria</taxon>
        <taxon>Pseudomonadati</taxon>
        <taxon>Pseudomonadota</taxon>
        <taxon>Gammaproteobacteria</taxon>
        <taxon>Chromatiales</taxon>
        <taxon>Thioalkalibacteraceae</taxon>
        <taxon>Guyparkeria</taxon>
    </lineage>
</organism>
<dbReference type="EMBL" id="CP046415">
    <property type="protein sequence ID" value="QGT77663.1"/>
    <property type="molecule type" value="Genomic_DNA"/>
</dbReference>
<feature type="domain" description="PAC" evidence="5">
    <location>
        <begin position="404"/>
        <end position="456"/>
    </location>
</feature>
<dbReference type="Pfam" id="PF00990">
    <property type="entry name" value="GGDEF"/>
    <property type="match status" value="1"/>
</dbReference>
<dbReference type="SMART" id="SM00091">
    <property type="entry name" value="PAS"/>
    <property type="match status" value="1"/>
</dbReference>
<evidence type="ECO:0000313" key="7">
    <source>
        <dbReference type="EMBL" id="QGT77663.1"/>
    </source>
</evidence>
<dbReference type="PROSITE" id="PS50887">
    <property type="entry name" value="GGDEF"/>
    <property type="match status" value="1"/>
</dbReference>
<keyword evidence="3" id="KW-0812">Transmembrane</keyword>
<dbReference type="InterPro" id="IPR029787">
    <property type="entry name" value="Nucleotide_cyclase"/>
</dbReference>
<evidence type="ECO:0000313" key="8">
    <source>
        <dbReference type="Proteomes" id="UP000427716"/>
    </source>
</evidence>